<reference evidence="2" key="1">
    <citation type="submission" date="2021-04" db="EMBL/GenBank/DDBJ databases">
        <authorList>
            <consortium name="Molecular Ecology Group"/>
        </authorList>
    </citation>
    <scope>NUCLEOTIDE SEQUENCE</scope>
</reference>
<dbReference type="EMBL" id="CAJHNH020000724">
    <property type="protein sequence ID" value="CAG5119494.1"/>
    <property type="molecule type" value="Genomic_DNA"/>
</dbReference>
<dbReference type="PROSITE" id="PS50060">
    <property type="entry name" value="MAM_2"/>
    <property type="match status" value="2"/>
</dbReference>
<organism evidence="2 3">
    <name type="scientific">Candidula unifasciata</name>
    <dbReference type="NCBI Taxonomy" id="100452"/>
    <lineage>
        <taxon>Eukaryota</taxon>
        <taxon>Metazoa</taxon>
        <taxon>Spiralia</taxon>
        <taxon>Lophotrochozoa</taxon>
        <taxon>Mollusca</taxon>
        <taxon>Gastropoda</taxon>
        <taxon>Heterobranchia</taxon>
        <taxon>Euthyneura</taxon>
        <taxon>Panpulmonata</taxon>
        <taxon>Eupulmonata</taxon>
        <taxon>Stylommatophora</taxon>
        <taxon>Helicina</taxon>
        <taxon>Helicoidea</taxon>
        <taxon>Geomitridae</taxon>
        <taxon>Candidula</taxon>
    </lineage>
</organism>
<feature type="domain" description="MAM" evidence="1">
    <location>
        <begin position="97"/>
        <end position="141"/>
    </location>
</feature>
<dbReference type="GO" id="GO:0016020">
    <property type="term" value="C:membrane"/>
    <property type="evidence" value="ECO:0007669"/>
    <property type="project" value="InterPro"/>
</dbReference>
<dbReference type="Pfam" id="PF00629">
    <property type="entry name" value="MAM"/>
    <property type="match status" value="1"/>
</dbReference>
<name>A0A8S3YQV3_9EUPU</name>
<dbReference type="PANTHER" id="PTHR23282">
    <property type="entry name" value="APICAL ENDOSOMAL GLYCOPROTEIN PRECURSOR"/>
    <property type="match status" value="1"/>
</dbReference>
<sequence length="141" mass="15105">MSANSKEHLSSQKARLVSPIVNITGGQPKCFQFYYLMHGAWVGTLNVYLSPNGTASVPVWSRSGTQGINYKLGQVTVNKTAMVSLASVAPSGSVQAIACDFELEDICGYSNVPSDSLDWHRSFGTVSGGKREFDHTTGTAQ</sequence>
<dbReference type="OrthoDB" id="412155at2759"/>
<accession>A0A8S3YQV3</accession>
<proteinExistence type="predicted"/>
<dbReference type="AlphaFoldDB" id="A0A8S3YQV3"/>
<gene>
    <name evidence="2" type="ORF">CUNI_LOCUS5052</name>
</gene>
<evidence type="ECO:0000259" key="1">
    <source>
        <dbReference type="PROSITE" id="PS50060"/>
    </source>
</evidence>
<dbReference type="SUPFAM" id="SSF49899">
    <property type="entry name" value="Concanavalin A-like lectins/glucanases"/>
    <property type="match status" value="1"/>
</dbReference>
<dbReference type="Proteomes" id="UP000678393">
    <property type="component" value="Unassembled WGS sequence"/>
</dbReference>
<feature type="domain" description="MAM" evidence="1">
    <location>
        <begin position="1"/>
        <end position="100"/>
    </location>
</feature>
<dbReference type="InterPro" id="IPR000998">
    <property type="entry name" value="MAM_dom"/>
</dbReference>
<keyword evidence="3" id="KW-1185">Reference proteome</keyword>
<dbReference type="InterPro" id="IPR013320">
    <property type="entry name" value="ConA-like_dom_sf"/>
</dbReference>
<comment type="caution">
    <text evidence="2">The sequence shown here is derived from an EMBL/GenBank/DDBJ whole genome shotgun (WGS) entry which is preliminary data.</text>
</comment>
<protein>
    <recommendedName>
        <fullName evidence="1">MAM domain-containing protein</fullName>
    </recommendedName>
</protein>
<dbReference type="Gene3D" id="2.60.120.200">
    <property type="match status" value="2"/>
</dbReference>
<evidence type="ECO:0000313" key="3">
    <source>
        <dbReference type="Proteomes" id="UP000678393"/>
    </source>
</evidence>
<dbReference type="PANTHER" id="PTHR23282:SF142">
    <property type="entry name" value="MAM DOMAIN-CONTAINING PROTEIN"/>
    <property type="match status" value="1"/>
</dbReference>
<feature type="non-terminal residue" evidence="2">
    <location>
        <position position="1"/>
    </location>
</feature>
<dbReference type="InterPro" id="IPR051560">
    <property type="entry name" value="MAM_domain-containing"/>
</dbReference>
<evidence type="ECO:0000313" key="2">
    <source>
        <dbReference type="EMBL" id="CAG5119494.1"/>
    </source>
</evidence>